<proteinExistence type="predicted"/>
<dbReference type="AlphaFoldDB" id="A0A399J3P3"/>
<accession>A0A399J3P3</accession>
<dbReference type="RefSeq" id="WP_119398656.1">
    <property type="nucleotide sequence ID" value="NZ_QWJJ01000006.1"/>
</dbReference>
<name>A0A399J3P3_9RHOB</name>
<dbReference type="EMBL" id="QWJJ01000006">
    <property type="protein sequence ID" value="RII39217.1"/>
    <property type="molecule type" value="Genomic_DNA"/>
</dbReference>
<dbReference type="Proteomes" id="UP000265848">
    <property type="component" value="Unassembled WGS sequence"/>
</dbReference>
<sequence>MTPISLLIHAPEPDALARARNNARNLLKAAPDARCEIVVNAAAVAAALEHPDPETDALLRICGNTLARTGRSAPEGLTVVTAAVLHLAERQRDGWQYMRA</sequence>
<gene>
    <name evidence="1" type="ORF">DL237_08700</name>
</gene>
<dbReference type="SUPFAM" id="SSF75169">
    <property type="entry name" value="DsrEFH-like"/>
    <property type="match status" value="1"/>
</dbReference>
<comment type="caution">
    <text evidence="1">The sequence shown here is derived from an EMBL/GenBank/DDBJ whole genome shotgun (WGS) entry which is preliminary data.</text>
</comment>
<keyword evidence="2" id="KW-1185">Reference proteome</keyword>
<protein>
    <recommendedName>
        <fullName evidence="3">Intracellular sulfur oxidation protein, DsrE/DsrF family</fullName>
    </recommendedName>
</protein>
<reference evidence="1 2" key="1">
    <citation type="submission" date="2018-08" db="EMBL/GenBank/DDBJ databases">
        <title>Pseudooceanicola sediminis CY03 in the family Rhodobacteracea.</title>
        <authorList>
            <person name="Zhang Y.-J."/>
        </authorList>
    </citation>
    <scope>NUCLEOTIDE SEQUENCE [LARGE SCALE GENOMIC DNA]</scope>
    <source>
        <strain evidence="1 2">CY03</strain>
    </source>
</reference>
<evidence type="ECO:0008006" key="3">
    <source>
        <dbReference type="Google" id="ProtNLM"/>
    </source>
</evidence>
<dbReference type="OrthoDB" id="8665200at2"/>
<organism evidence="1 2">
    <name type="scientific">Pseudooceanicola sediminis</name>
    <dbReference type="NCBI Taxonomy" id="2211117"/>
    <lineage>
        <taxon>Bacteria</taxon>
        <taxon>Pseudomonadati</taxon>
        <taxon>Pseudomonadota</taxon>
        <taxon>Alphaproteobacteria</taxon>
        <taxon>Rhodobacterales</taxon>
        <taxon>Paracoccaceae</taxon>
        <taxon>Pseudooceanicola</taxon>
    </lineage>
</organism>
<dbReference type="Gene3D" id="3.40.1260.10">
    <property type="entry name" value="DsrEFH-like"/>
    <property type="match status" value="1"/>
</dbReference>
<dbReference type="InterPro" id="IPR027396">
    <property type="entry name" value="DsrEFH-like"/>
</dbReference>
<evidence type="ECO:0000313" key="1">
    <source>
        <dbReference type="EMBL" id="RII39217.1"/>
    </source>
</evidence>
<evidence type="ECO:0000313" key="2">
    <source>
        <dbReference type="Proteomes" id="UP000265848"/>
    </source>
</evidence>